<evidence type="ECO:0000256" key="1">
    <source>
        <dbReference type="ARBA" id="ARBA00005046"/>
    </source>
</evidence>
<gene>
    <name evidence="3" type="primary">moaC</name>
    <name evidence="5" type="ordered locus">Mevan_0389</name>
</gene>
<evidence type="ECO:0000256" key="3">
    <source>
        <dbReference type="HAMAP-Rule" id="MF_01224"/>
    </source>
</evidence>
<evidence type="ECO:0000256" key="2">
    <source>
        <dbReference type="ARBA" id="ARBA00023150"/>
    </source>
</evidence>
<evidence type="ECO:0000259" key="4">
    <source>
        <dbReference type="Pfam" id="PF01967"/>
    </source>
</evidence>
<dbReference type="InterPro" id="IPR036522">
    <property type="entry name" value="MoaC_sf"/>
</dbReference>
<proteinExistence type="inferred from homology"/>
<comment type="function">
    <text evidence="3">Catalyzes the conversion of (8S)-3',8-cyclo-7,8-dihydroguanosine 5'-triphosphate to cyclic pyranopterin monophosphate (cPMP).</text>
</comment>
<evidence type="ECO:0000313" key="6">
    <source>
        <dbReference type="Proteomes" id="UP000001107"/>
    </source>
</evidence>
<dbReference type="GO" id="GO:0006777">
    <property type="term" value="P:Mo-molybdopterin cofactor biosynthetic process"/>
    <property type="evidence" value="ECO:0007669"/>
    <property type="project" value="UniProtKB-UniRule"/>
</dbReference>
<dbReference type="NCBIfam" id="NF006870">
    <property type="entry name" value="PRK09364.1"/>
    <property type="match status" value="1"/>
</dbReference>
<name>A6UP75_METVS</name>
<dbReference type="InterPro" id="IPR023045">
    <property type="entry name" value="MoaC"/>
</dbReference>
<dbReference type="HOGENOM" id="CLU_074693_1_2_2"/>
<keyword evidence="6" id="KW-1185">Reference proteome</keyword>
<feature type="active site" evidence="3">
    <location>
        <position position="123"/>
    </location>
</feature>
<dbReference type="GeneID" id="5325696"/>
<dbReference type="UniPathway" id="UPA00344"/>
<evidence type="ECO:0000313" key="5">
    <source>
        <dbReference type="EMBL" id="ABR54297.1"/>
    </source>
</evidence>
<dbReference type="AlphaFoldDB" id="A6UP75"/>
<feature type="domain" description="Molybdopterin cofactor biosynthesis C (MoaC)" evidence="4">
    <location>
        <begin position="12"/>
        <end position="152"/>
    </location>
</feature>
<dbReference type="NCBIfam" id="NF008999">
    <property type="entry name" value="PRK12343.1"/>
    <property type="match status" value="1"/>
</dbReference>
<dbReference type="Pfam" id="PF01967">
    <property type="entry name" value="MoaC"/>
    <property type="match status" value="1"/>
</dbReference>
<dbReference type="RefSeq" id="WP_011972200.1">
    <property type="nucleotide sequence ID" value="NC_009634.1"/>
</dbReference>
<dbReference type="InterPro" id="IPR002820">
    <property type="entry name" value="Mopterin_CF_biosynth-C_dom"/>
</dbReference>
<keyword evidence="2 3" id="KW-0501">Molybdenum cofactor biosynthesis</keyword>
<dbReference type="GO" id="GO:0061799">
    <property type="term" value="F:cyclic pyranopterin monophosphate synthase activity"/>
    <property type="evidence" value="ECO:0007669"/>
    <property type="project" value="UniProtKB-UniRule"/>
</dbReference>
<dbReference type="EC" id="4.6.1.17" evidence="3"/>
<sequence>MLTHVDENGVKMVDVSIKKDVERSCTAIGFIKLKPETIEKINNKEIIKGDVLTTAQVAGIMAVKNTSNIIPMCHPLPIASVKISFEIFKDNIKAEATVKAIYKTGIEMESLTGVSVALLTILDMVKAIEKDEFGQYPNTEIYGIKVTEKTKGN</sequence>
<dbReference type="STRING" id="406327.Mevan_0389"/>
<comment type="subunit">
    <text evidence="3">Homohexamer; trimer of dimers.</text>
</comment>
<dbReference type="InterPro" id="IPR023047">
    <property type="entry name" value="Mo_CF_biosynth-C_arc"/>
</dbReference>
<dbReference type="KEGG" id="mvn:Mevan_0389"/>
<comment type="similarity">
    <text evidence="3">Belongs to the MoaC family.</text>
</comment>
<dbReference type="OrthoDB" id="10067at2157"/>
<dbReference type="SUPFAM" id="SSF55040">
    <property type="entry name" value="Molybdenum cofactor biosynthesis protein C, MoaC"/>
    <property type="match status" value="1"/>
</dbReference>
<feature type="binding site" evidence="3">
    <location>
        <begin position="72"/>
        <end position="74"/>
    </location>
    <ligand>
        <name>substrate</name>
    </ligand>
</feature>
<dbReference type="Gene3D" id="3.30.70.640">
    <property type="entry name" value="Molybdopterin cofactor biosynthesis C (MoaC) domain"/>
    <property type="match status" value="1"/>
</dbReference>
<comment type="catalytic activity">
    <reaction evidence="3">
        <text>(8S)-3',8-cyclo-7,8-dihydroguanosine 5'-triphosphate = cyclic pyranopterin phosphate + diphosphate</text>
        <dbReference type="Rhea" id="RHEA:49580"/>
        <dbReference type="ChEBI" id="CHEBI:33019"/>
        <dbReference type="ChEBI" id="CHEBI:59648"/>
        <dbReference type="ChEBI" id="CHEBI:131766"/>
        <dbReference type="EC" id="4.6.1.17"/>
    </reaction>
</comment>
<dbReference type="NCBIfam" id="TIGR00581">
    <property type="entry name" value="moaC"/>
    <property type="match status" value="1"/>
</dbReference>
<organism evidence="5 6">
    <name type="scientific">Methanococcus vannielii (strain ATCC 35089 / DSM 1224 / JCM 13029 / OCM 148 / SB)</name>
    <dbReference type="NCBI Taxonomy" id="406327"/>
    <lineage>
        <taxon>Archaea</taxon>
        <taxon>Methanobacteriati</taxon>
        <taxon>Methanobacteriota</taxon>
        <taxon>Methanomada group</taxon>
        <taxon>Methanococci</taxon>
        <taxon>Methanococcales</taxon>
        <taxon>Methanococcaceae</taxon>
        <taxon>Methanococcus</taxon>
    </lineage>
</organism>
<dbReference type="HAMAP" id="MF_01224_A">
    <property type="entry name" value="MoaC_A"/>
    <property type="match status" value="1"/>
</dbReference>
<keyword evidence="3" id="KW-0456">Lyase</keyword>
<dbReference type="eggNOG" id="arCOG01530">
    <property type="taxonomic scope" value="Archaea"/>
</dbReference>
<protein>
    <recommendedName>
        <fullName evidence="3">Probable cyclic pyranopterin monophosphate synthase</fullName>
        <ecNumber evidence="3">4.6.1.17</ecNumber>
    </recommendedName>
    <alternativeName>
        <fullName evidence="3">Molybdenum cofactor biosynthesis protein C</fullName>
    </alternativeName>
</protein>
<reference evidence="5" key="1">
    <citation type="submission" date="2007-06" db="EMBL/GenBank/DDBJ databases">
        <title>Complete sequence of Methanococcus vannielii SB.</title>
        <authorList>
            <consortium name="US DOE Joint Genome Institute"/>
            <person name="Copeland A."/>
            <person name="Lucas S."/>
            <person name="Lapidus A."/>
            <person name="Barry K."/>
            <person name="Glavina del Rio T."/>
            <person name="Dalin E."/>
            <person name="Tice H."/>
            <person name="Pitluck S."/>
            <person name="Chain P."/>
            <person name="Malfatti S."/>
            <person name="Shin M."/>
            <person name="Vergez L."/>
            <person name="Schmutz J."/>
            <person name="Larimer F."/>
            <person name="Land M."/>
            <person name="Hauser L."/>
            <person name="Kyrpides N."/>
            <person name="Anderson I."/>
            <person name="Sieprawska-Lupa M."/>
            <person name="Whitman W.B."/>
            <person name="Richardson P."/>
        </authorList>
    </citation>
    <scope>NUCLEOTIDE SEQUENCE [LARGE SCALE GENOMIC DNA]</scope>
    <source>
        <strain evidence="5">SB</strain>
    </source>
</reference>
<accession>A6UP75</accession>
<dbReference type="EMBL" id="CP000742">
    <property type="protein sequence ID" value="ABR54297.1"/>
    <property type="molecule type" value="Genomic_DNA"/>
</dbReference>
<comment type="pathway">
    <text evidence="1 3">Cofactor biosynthesis; molybdopterin biosynthesis.</text>
</comment>
<dbReference type="Proteomes" id="UP000001107">
    <property type="component" value="Chromosome"/>
</dbReference>
<feature type="binding site" evidence="3">
    <location>
        <begin position="108"/>
        <end position="109"/>
    </location>
    <ligand>
        <name>substrate</name>
    </ligand>
</feature>